<keyword evidence="4" id="KW-1185">Reference proteome</keyword>
<dbReference type="EMBL" id="FNQF01000004">
    <property type="protein sequence ID" value="SEA23159.1"/>
    <property type="molecule type" value="Genomic_DNA"/>
</dbReference>
<dbReference type="STRING" id="908615.SAMN05421540_10481"/>
<evidence type="ECO:0000256" key="1">
    <source>
        <dbReference type="SAM" id="Phobius"/>
    </source>
</evidence>
<feature type="transmembrane region" description="Helical" evidence="1">
    <location>
        <begin position="56"/>
        <end position="84"/>
    </location>
</feature>
<organism evidence="3 4">
    <name type="scientific">Psychroflexus halocasei</name>
    <dbReference type="NCBI Taxonomy" id="908615"/>
    <lineage>
        <taxon>Bacteria</taxon>
        <taxon>Pseudomonadati</taxon>
        <taxon>Bacteroidota</taxon>
        <taxon>Flavobacteriia</taxon>
        <taxon>Flavobacteriales</taxon>
        <taxon>Flavobacteriaceae</taxon>
        <taxon>Psychroflexus</taxon>
    </lineage>
</organism>
<keyword evidence="1" id="KW-1133">Transmembrane helix</keyword>
<proteinExistence type="predicted"/>
<protein>
    <recommendedName>
        <fullName evidence="2">DUF6787 domain-containing protein</fullName>
    </recommendedName>
</protein>
<name>A0A1H3ZHA3_9FLAO</name>
<keyword evidence="1" id="KW-0812">Transmembrane</keyword>
<feature type="transmembrane region" description="Helical" evidence="1">
    <location>
        <begin position="12"/>
        <end position="36"/>
    </location>
</feature>
<sequence length="105" mass="12331">MKKLKERWNVESNFQLIIIFIVFSLTGSTSLFVAGPVLNFFSINREAFPEAFYGAIFYYTLRILIIFPIYQVLLVITGAVFGQFKFFWSFEKKMLCRLGFKNLCE</sequence>
<dbReference type="RefSeq" id="WP_093241445.1">
    <property type="nucleotide sequence ID" value="NZ_FNQF01000004.1"/>
</dbReference>
<dbReference type="Pfam" id="PF20584">
    <property type="entry name" value="DUF6787"/>
    <property type="match status" value="1"/>
</dbReference>
<dbReference type="AlphaFoldDB" id="A0A1H3ZHA3"/>
<dbReference type="InterPro" id="IPR046714">
    <property type="entry name" value="DUF6787"/>
</dbReference>
<evidence type="ECO:0000259" key="2">
    <source>
        <dbReference type="Pfam" id="PF20584"/>
    </source>
</evidence>
<evidence type="ECO:0000313" key="3">
    <source>
        <dbReference type="EMBL" id="SEA23159.1"/>
    </source>
</evidence>
<reference evidence="3 4" key="1">
    <citation type="submission" date="2016-10" db="EMBL/GenBank/DDBJ databases">
        <authorList>
            <person name="de Groot N.N."/>
        </authorList>
    </citation>
    <scope>NUCLEOTIDE SEQUENCE [LARGE SCALE GENOMIC DNA]</scope>
    <source>
        <strain evidence="3 4">DSM 23581</strain>
    </source>
</reference>
<feature type="domain" description="DUF6787" evidence="2">
    <location>
        <begin position="18"/>
        <end position="100"/>
    </location>
</feature>
<evidence type="ECO:0000313" key="4">
    <source>
        <dbReference type="Proteomes" id="UP000198820"/>
    </source>
</evidence>
<dbReference type="Proteomes" id="UP000198820">
    <property type="component" value="Unassembled WGS sequence"/>
</dbReference>
<accession>A0A1H3ZHA3</accession>
<keyword evidence="1" id="KW-0472">Membrane</keyword>
<gene>
    <name evidence="3" type="ORF">SAMN05421540_10481</name>
</gene>